<feature type="transmembrane region" description="Helical" evidence="6">
    <location>
        <begin position="215"/>
        <end position="233"/>
    </location>
</feature>
<reference evidence="7 8" key="1">
    <citation type="submission" date="2018-07" db="EMBL/GenBank/DDBJ databases">
        <title>Genomic Encyclopedia of Type Strains, Phase III (KMG-III): the genomes of soil and plant-associated and newly described type strains.</title>
        <authorList>
            <person name="Whitman W."/>
        </authorList>
    </citation>
    <scope>NUCLEOTIDE SEQUENCE [LARGE SCALE GENOMIC DNA]</scope>
    <source>
        <strain evidence="7 8">CECT 7506</strain>
    </source>
</reference>
<dbReference type="InterPro" id="IPR050833">
    <property type="entry name" value="Poly_Biosynth_Transport"/>
</dbReference>
<dbReference type="EMBL" id="QPJD01000007">
    <property type="protein sequence ID" value="RCW47886.1"/>
    <property type="molecule type" value="Genomic_DNA"/>
</dbReference>
<dbReference type="PANTHER" id="PTHR30250:SF11">
    <property type="entry name" value="O-ANTIGEN TRANSPORTER-RELATED"/>
    <property type="match status" value="1"/>
</dbReference>
<dbReference type="RefSeq" id="WP_114380297.1">
    <property type="nucleotide sequence ID" value="NZ_QPJD01000007.1"/>
</dbReference>
<comment type="caution">
    <text evidence="7">The sequence shown here is derived from an EMBL/GenBank/DDBJ whole genome shotgun (WGS) entry which is preliminary data.</text>
</comment>
<sequence>MKREIITNIIQSLVEKFFIIGTQLIISILLVRLLNIEDYGIMGVVLGYYVFVNVINISLESIILRDHKEYSNNLNKYFLNFSVFNVVKCICFIIVALVLAEYLVKAHNNLNFFYAIVSITAILISDSIVAPIVIYTTSTFKQKVVTRIAIYRSVLNILLTCGLFISPSMTYVAMKDLLVSLCYIILWIVYSRKLIDYKTVMRIENFDFHFIKKSLLGYSLWTHLNGVVTGFIYKSDTFFLSFFVSLSVIGNYNIALTSANVANIIPMIFGYQNSVALSHAKNDEHANRISNIFIRLSIYIGILTLIGFLVLGKFYLMIITGLSNVDVIYSYMIPIVAGLVIVKSFASPLNAFINIKGSVKSLFVSVHIPVFLATVLLYYLSSRYWGPQGVSLTNVVVAIIWLLLIIREIKKHSYNFSSIKYISDDIKYLRSFFKNGYKK</sequence>
<keyword evidence="4 6" id="KW-1133">Transmembrane helix</keyword>
<accession>A0A368W4U6</accession>
<feature type="transmembrane region" description="Helical" evidence="6">
    <location>
        <begin position="328"/>
        <end position="346"/>
    </location>
</feature>
<feature type="transmembrane region" description="Helical" evidence="6">
    <location>
        <begin position="148"/>
        <end position="165"/>
    </location>
</feature>
<evidence type="ECO:0000313" key="8">
    <source>
        <dbReference type="Proteomes" id="UP000252415"/>
    </source>
</evidence>
<dbReference type="Pfam" id="PF13440">
    <property type="entry name" value="Polysacc_synt_3"/>
    <property type="match status" value="1"/>
</dbReference>
<feature type="transmembrane region" description="Helical" evidence="6">
    <location>
        <begin position="358"/>
        <end position="379"/>
    </location>
</feature>
<keyword evidence="2" id="KW-1003">Cell membrane</keyword>
<feature type="transmembrane region" description="Helical" evidence="6">
    <location>
        <begin position="292"/>
        <end position="316"/>
    </location>
</feature>
<evidence type="ECO:0000313" key="7">
    <source>
        <dbReference type="EMBL" id="RCW47886.1"/>
    </source>
</evidence>
<evidence type="ECO:0000256" key="5">
    <source>
        <dbReference type="ARBA" id="ARBA00023136"/>
    </source>
</evidence>
<dbReference type="PANTHER" id="PTHR30250">
    <property type="entry name" value="PST FAMILY PREDICTED COLANIC ACID TRANSPORTER"/>
    <property type="match status" value="1"/>
</dbReference>
<dbReference type="OrthoDB" id="2986059at2"/>
<dbReference type="Proteomes" id="UP000252415">
    <property type="component" value="Unassembled WGS sequence"/>
</dbReference>
<evidence type="ECO:0000256" key="4">
    <source>
        <dbReference type="ARBA" id="ARBA00022989"/>
    </source>
</evidence>
<evidence type="ECO:0000256" key="1">
    <source>
        <dbReference type="ARBA" id="ARBA00004651"/>
    </source>
</evidence>
<feature type="transmembrane region" description="Helical" evidence="6">
    <location>
        <begin position="12"/>
        <end position="33"/>
    </location>
</feature>
<evidence type="ECO:0000256" key="3">
    <source>
        <dbReference type="ARBA" id="ARBA00022692"/>
    </source>
</evidence>
<keyword evidence="8" id="KW-1185">Reference proteome</keyword>
<protein>
    <submittedName>
        <fullName evidence="7">O-antigen/teichoic acid export membrane protein</fullName>
    </submittedName>
</protein>
<evidence type="ECO:0000256" key="6">
    <source>
        <dbReference type="SAM" id="Phobius"/>
    </source>
</evidence>
<feature type="transmembrane region" description="Helical" evidence="6">
    <location>
        <begin position="239"/>
        <end position="271"/>
    </location>
</feature>
<dbReference type="GO" id="GO:0005886">
    <property type="term" value="C:plasma membrane"/>
    <property type="evidence" value="ECO:0007669"/>
    <property type="project" value="UniProtKB-SubCell"/>
</dbReference>
<comment type="subcellular location">
    <subcellularLocation>
        <location evidence="1">Cell membrane</location>
        <topology evidence="1">Multi-pass membrane protein</topology>
    </subcellularLocation>
</comment>
<feature type="transmembrane region" description="Helical" evidence="6">
    <location>
        <begin position="77"/>
        <end position="100"/>
    </location>
</feature>
<keyword evidence="5 6" id="KW-0472">Membrane</keyword>
<name>A0A368W4U6_9BACL</name>
<keyword evidence="3 6" id="KW-0812">Transmembrane</keyword>
<feature type="transmembrane region" description="Helical" evidence="6">
    <location>
        <begin position="39"/>
        <end position="57"/>
    </location>
</feature>
<feature type="transmembrane region" description="Helical" evidence="6">
    <location>
        <begin position="177"/>
        <end position="195"/>
    </location>
</feature>
<feature type="transmembrane region" description="Helical" evidence="6">
    <location>
        <begin position="112"/>
        <end position="136"/>
    </location>
</feature>
<dbReference type="AlphaFoldDB" id="A0A368W4U6"/>
<proteinExistence type="predicted"/>
<organism evidence="7 8">
    <name type="scientific">Paenibacillus prosopidis</name>
    <dbReference type="NCBI Taxonomy" id="630520"/>
    <lineage>
        <taxon>Bacteria</taxon>
        <taxon>Bacillati</taxon>
        <taxon>Bacillota</taxon>
        <taxon>Bacilli</taxon>
        <taxon>Bacillales</taxon>
        <taxon>Paenibacillaceae</taxon>
        <taxon>Paenibacillus</taxon>
    </lineage>
</organism>
<gene>
    <name evidence="7" type="ORF">DFP97_10786</name>
</gene>
<evidence type="ECO:0000256" key="2">
    <source>
        <dbReference type="ARBA" id="ARBA00022475"/>
    </source>
</evidence>
<feature type="transmembrane region" description="Helical" evidence="6">
    <location>
        <begin position="385"/>
        <end position="406"/>
    </location>
</feature>